<reference evidence="1" key="1">
    <citation type="submission" date="2009-08" db="EMBL/GenBank/DDBJ databases">
        <authorList>
            <person name="Shrivastava S."/>
            <person name="Brinkac L.B."/>
            <person name="Brown J.L."/>
            <person name="Bruce D.B."/>
            <person name="Detter C."/>
            <person name="Green L.D."/>
            <person name="Munk C.A."/>
            <person name="Rogers Y.C."/>
            <person name="Tapia R."/>
            <person name="Sims D.R."/>
            <person name="Smith L.A."/>
            <person name="Smith T.J."/>
            <person name="Sutton G."/>
            <person name="Brettin T."/>
        </authorList>
    </citation>
    <scope>NUCLEOTIDE SEQUENCE [LARGE SCALE GENOMIC DNA]</scope>
    <source>
        <strain evidence="1">BoNT E BL5262</strain>
    </source>
</reference>
<proteinExistence type="predicted"/>
<comment type="caution">
    <text evidence="1">The sequence shown here is derived from an EMBL/GenBank/DDBJ whole genome shotgun (WGS) entry which is preliminary data.</text>
</comment>
<protein>
    <submittedName>
        <fullName evidence="1">Uncharacterized protein</fullName>
    </submittedName>
</protein>
<organism evidence="1 2">
    <name type="scientific">Clostridium butyricum E4 str. BoNT E BL5262</name>
    <dbReference type="NCBI Taxonomy" id="632245"/>
    <lineage>
        <taxon>Bacteria</taxon>
        <taxon>Bacillati</taxon>
        <taxon>Bacillota</taxon>
        <taxon>Clostridia</taxon>
        <taxon>Eubacteriales</taxon>
        <taxon>Clostridiaceae</taxon>
        <taxon>Clostridium</taxon>
    </lineage>
</organism>
<name>C4IFA4_CLOBU</name>
<gene>
    <name evidence="1" type="ORF">CLP_1608</name>
</gene>
<accession>C4IFA4</accession>
<sequence>MISKQSILQNLSDLNTEEIVSKDLRDAIERVTDDVKELLEVLDDITSSYSA</sequence>
<dbReference type="EMBL" id="ACOM01000005">
    <property type="protein sequence ID" value="EEP53576.1"/>
    <property type="molecule type" value="Genomic_DNA"/>
</dbReference>
<evidence type="ECO:0000313" key="1">
    <source>
        <dbReference type="EMBL" id="EEP53576.1"/>
    </source>
</evidence>
<dbReference type="AlphaFoldDB" id="C4IFA4"/>
<dbReference type="Proteomes" id="UP000003081">
    <property type="component" value="Unassembled WGS sequence"/>
</dbReference>
<evidence type="ECO:0000313" key="2">
    <source>
        <dbReference type="Proteomes" id="UP000003081"/>
    </source>
</evidence>
<dbReference type="RefSeq" id="WP_003407735.1">
    <property type="nucleotide sequence ID" value="NZ_ACOM01000005.1"/>
</dbReference>
<dbReference type="HOGENOM" id="CLU_3097285_0_0_9"/>
<keyword evidence="2" id="KW-1185">Reference proteome</keyword>